<evidence type="ECO:0000313" key="2">
    <source>
        <dbReference type="Proteomes" id="UP000594001"/>
    </source>
</evidence>
<name>A0A7L9RTH2_9PROT</name>
<dbReference type="EMBL" id="CP054719">
    <property type="protein sequence ID" value="QOL19668.1"/>
    <property type="molecule type" value="Genomic_DNA"/>
</dbReference>
<gene>
    <name evidence="1" type="ORF">CPBP_00432</name>
</gene>
<dbReference type="RefSeq" id="WP_350332413.1">
    <property type="nucleotide sequence ID" value="NZ_CP054719.1"/>
</dbReference>
<accession>A0A7L9RTH2</accession>
<organism evidence="1 2">
    <name type="scientific">Candidatus Bodocaedibacter vickermanii</name>
    <dbReference type="NCBI Taxonomy" id="2741701"/>
    <lineage>
        <taxon>Bacteria</taxon>
        <taxon>Pseudomonadati</taxon>
        <taxon>Pseudomonadota</taxon>
        <taxon>Alphaproteobacteria</taxon>
        <taxon>Holosporales</taxon>
        <taxon>Candidatus Paracaedibacteraceae</taxon>
        <taxon>Candidatus Bodocaedibacter</taxon>
    </lineage>
</organism>
<sequence length="538" mass="60840">MRIQRLLLIFLISFVENTCDAKNPSADVLTIKRSFTLTPGYMERTFNSNEMMKHGPLSLMQLYSKGTDVLCDISNDPLTRLGIWGLCLFPNYYIADTSHTVYHEFGHARAIASMGLSYEYSASAKEEIPTDYAYGIYLKRIENPSTFNSGAATQTFLPDNMLKKIPSLFLKRVMTPQKRLSQTITQKLNTWWNNPDVINAKSLSSHEKLVLSLFTEAHKSPSDSPIPIRSVYTSEAETSKIIDKLLNSTPKAFNSEHKESADFKKYILQNLLSEEAYLVVSFAGINNQMRYAQDVSNLIFKYNGHLMYSFDYFFGKYEGYRYVSTYESHLAAGKISSGDDIYCILRNYDNRDYTIDAFDIKMGSLASLFLSATTWSFVYSAITELPKGSFLVHAPVWNGWRLPDLNFYMTSQGLSFEVVTGYQFNDRWHVGLTAEMVYKGNTAYEFGPSITYKFSTPSGEFELSAQAIISNDLEFGGAAGIEWTAPRKDWAVGVKYTHHNALTFAGERNIPFFCAGLNSVGKPSHTNDEASLTLSYNY</sequence>
<dbReference type="AlphaFoldDB" id="A0A7L9RTH2"/>
<dbReference type="KEGG" id="pbal:CPBP_00432"/>
<proteinExistence type="predicted"/>
<keyword evidence="2" id="KW-1185">Reference proteome</keyword>
<dbReference type="Proteomes" id="UP000594001">
    <property type="component" value="Chromosome"/>
</dbReference>
<reference evidence="1 2" key="1">
    <citation type="submission" date="2020-06" db="EMBL/GenBank/DDBJ databases">
        <title>The endosymbiont of the kinetoplastid Bodo saltans is a Paracaedibacter-like alpha-proteobacterium possessing a putative toxin-antitoxin system.</title>
        <authorList>
            <person name="Midha S."/>
            <person name="Rigden D.J."/>
            <person name="Siozios S."/>
            <person name="Hurst G.D.D."/>
            <person name="Jackson A.P."/>
        </authorList>
    </citation>
    <scope>NUCLEOTIDE SEQUENCE [LARGE SCALE GENOMIC DNA]</scope>
    <source>
        <strain evidence="1">Lake Konstanz</strain>
    </source>
</reference>
<dbReference type="Gene3D" id="2.40.160.60">
    <property type="entry name" value="Outer membrane protein transport protein (OMPP1/FadL/TodX)"/>
    <property type="match status" value="1"/>
</dbReference>
<evidence type="ECO:0000313" key="1">
    <source>
        <dbReference type="EMBL" id="QOL19668.1"/>
    </source>
</evidence>
<protein>
    <submittedName>
        <fullName evidence="1">Uncharacterized protein</fullName>
    </submittedName>
</protein>